<proteinExistence type="predicted"/>
<name>A0A1W4XUH6_AGRPL</name>
<dbReference type="AlphaFoldDB" id="A0A1W4XUH6"/>
<dbReference type="RefSeq" id="XP_018336128.1">
    <property type="nucleotide sequence ID" value="XM_018480626.2"/>
</dbReference>
<feature type="domain" description="DUF7064" evidence="1">
    <location>
        <begin position="277"/>
        <end position="402"/>
    </location>
</feature>
<keyword evidence="2" id="KW-1185">Reference proteome</keyword>
<sequence>MLLLTTIFIIVLVFVLIEKRKKKSDKILGVYSQPGQWYFLKYVTFLLVLTIRKMKTKITKRLGKRGSSGLGESAYSEIEDLEKLQQLSEHEKAFDAVFFHAVDDSGYYLCGGIERRQKGKANGLLYLMVPKLGLLSNLRLPKTSMNVDALSLHHKKTYAAEGMCFTPVKPMKLWTISYNGKMKVNENSDNMVDVHLEADWFSDFPHFIFDTDMHSKPLARAIARETWSKEYFETLKTAHQTHYEQMGYLKGKLTVNGEKIYLNMKSFRDHSFGHKRDWTLMHRYIYHTIFLTDDTRISVGVISQPCTSSYLEMGYVITKDRKFHPIKDCDLILYQHGEGGTPPKEICCSVITDKDTYHILAISQRDAVHYKGDDVEARMVERFMTYEVNGLKGWGISEWHYNNIRN</sequence>
<dbReference type="PANTHER" id="PTHR34717">
    <property type="entry name" value="EG:BACR7A4.20 PROTEIN"/>
    <property type="match status" value="1"/>
</dbReference>
<organism evidence="2 3">
    <name type="scientific">Agrilus planipennis</name>
    <name type="common">Emerald ash borer</name>
    <name type="synonym">Agrilus marcopoli</name>
    <dbReference type="NCBI Taxonomy" id="224129"/>
    <lineage>
        <taxon>Eukaryota</taxon>
        <taxon>Metazoa</taxon>
        <taxon>Ecdysozoa</taxon>
        <taxon>Arthropoda</taxon>
        <taxon>Hexapoda</taxon>
        <taxon>Insecta</taxon>
        <taxon>Pterygota</taxon>
        <taxon>Neoptera</taxon>
        <taxon>Endopterygota</taxon>
        <taxon>Coleoptera</taxon>
        <taxon>Polyphaga</taxon>
        <taxon>Elateriformia</taxon>
        <taxon>Buprestoidea</taxon>
        <taxon>Buprestidae</taxon>
        <taxon>Agrilinae</taxon>
        <taxon>Agrilus</taxon>
    </lineage>
</organism>
<dbReference type="STRING" id="224129.A0A1W4XUH6"/>
<dbReference type="Proteomes" id="UP000192223">
    <property type="component" value="Unplaced"/>
</dbReference>
<protein>
    <submittedName>
        <fullName evidence="3">Uncharacterized protein LOC108744721</fullName>
    </submittedName>
</protein>
<evidence type="ECO:0000313" key="2">
    <source>
        <dbReference type="Proteomes" id="UP000192223"/>
    </source>
</evidence>
<accession>A0A1W4XUH6</accession>
<gene>
    <name evidence="3" type="primary">LOC108744721</name>
</gene>
<dbReference type="InterPro" id="IPR055492">
    <property type="entry name" value="DUF7064"/>
</dbReference>
<reference evidence="3" key="1">
    <citation type="submission" date="2025-08" db="UniProtKB">
        <authorList>
            <consortium name="RefSeq"/>
        </authorList>
    </citation>
    <scope>IDENTIFICATION</scope>
    <source>
        <tissue evidence="3">Entire body</tissue>
    </source>
</reference>
<dbReference type="KEGG" id="apln:108744721"/>
<evidence type="ECO:0000259" key="1">
    <source>
        <dbReference type="Pfam" id="PF23212"/>
    </source>
</evidence>
<dbReference type="GeneID" id="108744721"/>
<dbReference type="OrthoDB" id="5798273at2759"/>
<dbReference type="InParanoid" id="A0A1W4XUH6"/>
<evidence type="ECO:0000313" key="3">
    <source>
        <dbReference type="RefSeq" id="XP_018336128.1"/>
    </source>
</evidence>
<dbReference type="Pfam" id="PF23212">
    <property type="entry name" value="DUF7064"/>
    <property type="match status" value="1"/>
</dbReference>
<dbReference type="PANTHER" id="PTHR34717:SF1">
    <property type="entry name" value="EG:BACR7A4.20 PROTEIN"/>
    <property type="match status" value="1"/>
</dbReference>